<dbReference type="InterPro" id="IPR001461">
    <property type="entry name" value="Aspartic_peptidase_A1"/>
</dbReference>
<dbReference type="Pfam" id="PF00026">
    <property type="entry name" value="Asp"/>
    <property type="match status" value="1"/>
</dbReference>
<dbReference type="GO" id="GO:0000324">
    <property type="term" value="C:fungal-type vacuole"/>
    <property type="evidence" value="ECO:0007669"/>
    <property type="project" value="TreeGrafter"/>
</dbReference>
<dbReference type="OrthoDB" id="4074350at2759"/>
<evidence type="ECO:0000313" key="6">
    <source>
        <dbReference type="Proteomes" id="UP000799291"/>
    </source>
</evidence>
<feature type="transmembrane region" description="Helical" evidence="3">
    <location>
        <begin position="424"/>
        <end position="447"/>
    </location>
</feature>
<dbReference type="PANTHER" id="PTHR47966">
    <property type="entry name" value="BETA-SITE APP-CLEAVING ENZYME, ISOFORM A-RELATED"/>
    <property type="match status" value="1"/>
</dbReference>
<sequence length="550" mass="59544">MRLGPRQSQTPTPKPYVVPPSQEFDGNDGDWSTFKVSVGTPGQDFQMLPSTKSGQTFVVFEDGCLASDPEDCPSLRGLGVFNGAQSMGFLSNTSSTWSTIGQYEVDLESALNYTASAMFGYDKVSLGAAADSTSTLSLDKQVVGGVPDLDYFLGHIPLGVPESSFGGGASIDALLPNLRNQSLIPSLSFAYTAGAKYRLKSVFGQLIIGGYDSTRFKSNTDDFSFTFSTDASRLLTVGVGSITATNTLKGTYSLSSGGHFSLIDSTVSHLWLPRDICDSFEAAFGLTYDESQNLYLINSTMRDQLLARDPSVTIKLVNSLEDTSSNYTNIVLPYSAFDLQISWPFYSNATNYFPIRRAANDTQYTLGRVLLQEAYLMVDYERGNFTVAQTVWPDPFPAANIVTIQPSGASSTDSSSSSGLGTGAIAGIAAGGGALILAVLIGFFFFWRRRRRTRAQKYELANTQISESASLAVASPAPYKASHDPQELSGTPLTELASPARDRDNKPFLSANDIPQELSAQQQPQRRWQEVSAHHSMSPTPRHPPSSRHH</sequence>
<dbReference type="InterPro" id="IPR021109">
    <property type="entry name" value="Peptidase_aspartic_dom_sf"/>
</dbReference>
<protein>
    <submittedName>
        <fullName evidence="5">Acid protease</fullName>
    </submittedName>
</protein>
<feature type="compositionally biased region" description="Polar residues" evidence="2">
    <location>
        <begin position="1"/>
        <end position="11"/>
    </location>
</feature>
<dbReference type="InterPro" id="IPR034164">
    <property type="entry name" value="Pepsin-like_dom"/>
</dbReference>
<feature type="region of interest" description="Disordered" evidence="2">
    <location>
        <begin position="476"/>
        <end position="550"/>
    </location>
</feature>
<accession>A0A6G1JFX6</accession>
<proteinExistence type="inferred from homology"/>
<dbReference type="Gene3D" id="2.40.70.10">
    <property type="entry name" value="Acid Proteases"/>
    <property type="match status" value="2"/>
</dbReference>
<reference evidence="5" key="1">
    <citation type="journal article" date="2020" name="Stud. Mycol.">
        <title>101 Dothideomycetes genomes: a test case for predicting lifestyles and emergence of pathogens.</title>
        <authorList>
            <person name="Haridas S."/>
            <person name="Albert R."/>
            <person name="Binder M."/>
            <person name="Bloem J."/>
            <person name="Labutti K."/>
            <person name="Salamov A."/>
            <person name="Andreopoulos B."/>
            <person name="Baker S."/>
            <person name="Barry K."/>
            <person name="Bills G."/>
            <person name="Bluhm B."/>
            <person name="Cannon C."/>
            <person name="Castanera R."/>
            <person name="Culley D."/>
            <person name="Daum C."/>
            <person name="Ezra D."/>
            <person name="Gonzalez J."/>
            <person name="Henrissat B."/>
            <person name="Kuo A."/>
            <person name="Liang C."/>
            <person name="Lipzen A."/>
            <person name="Lutzoni F."/>
            <person name="Magnuson J."/>
            <person name="Mondo S."/>
            <person name="Nolan M."/>
            <person name="Ohm R."/>
            <person name="Pangilinan J."/>
            <person name="Park H.-J."/>
            <person name="Ramirez L."/>
            <person name="Alfaro M."/>
            <person name="Sun H."/>
            <person name="Tritt A."/>
            <person name="Yoshinaga Y."/>
            <person name="Zwiers L.-H."/>
            <person name="Turgeon B."/>
            <person name="Goodwin S."/>
            <person name="Spatafora J."/>
            <person name="Crous P."/>
            <person name="Grigoriev I."/>
        </authorList>
    </citation>
    <scope>NUCLEOTIDE SEQUENCE</scope>
    <source>
        <strain evidence="5">CBS 122367</strain>
    </source>
</reference>
<gene>
    <name evidence="5" type="ORF">K458DRAFT_358259</name>
</gene>
<dbReference type="GO" id="GO:0006508">
    <property type="term" value="P:proteolysis"/>
    <property type="evidence" value="ECO:0007669"/>
    <property type="project" value="UniProtKB-KW"/>
</dbReference>
<name>A0A6G1JFX6_9PLEO</name>
<keyword evidence="6" id="KW-1185">Reference proteome</keyword>
<feature type="region of interest" description="Disordered" evidence="2">
    <location>
        <begin position="1"/>
        <end position="30"/>
    </location>
</feature>
<evidence type="ECO:0000259" key="4">
    <source>
        <dbReference type="PROSITE" id="PS51767"/>
    </source>
</evidence>
<dbReference type="Proteomes" id="UP000799291">
    <property type="component" value="Unassembled WGS sequence"/>
</dbReference>
<keyword evidence="5" id="KW-0378">Hydrolase</keyword>
<keyword evidence="3" id="KW-0812">Transmembrane</keyword>
<feature type="domain" description="Peptidase A1" evidence="4">
    <location>
        <begin position="32"/>
        <end position="388"/>
    </location>
</feature>
<evidence type="ECO:0000256" key="3">
    <source>
        <dbReference type="SAM" id="Phobius"/>
    </source>
</evidence>
<dbReference type="PRINTS" id="PR00792">
    <property type="entry name" value="PEPSIN"/>
</dbReference>
<evidence type="ECO:0000313" key="5">
    <source>
        <dbReference type="EMBL" id="KAF2689474.1"/>
    </source>
</evidence>
<evidence type="ECO:0000256" key="1">
    <source>
        <dbReference type="ARBA" id="ARBA00007447"/>
    </source>
</evidence>
<keyword evidence="5" id="KW-0645">Protease</keyword>
<keyword evidence="3" id="KW-0472">Membrane</keyword>
<dbReference type="PANTHER" id="PTHR47966:SF51">
    <property type="entry name" value="BETA-SITE APP-CLEAVING ENZYME, ISOFORM A-RELATED"/>
    <property type="match status" value="1"/>
</dbReference>
<dbReference type="CDD" id="cd05471">
    <property type="entry name" value="pepsin_like"/>
    <property type="match status" value="1"/>
</dbReference>
<dbReference type="PROSITE" id="PS51767">
    <property type="entry name" value="PEPTIDASE_A1"/>
    <property type="match status" value="1"/>
</dbReference>
<dbReference type="AlphaFoldDB" id="A0A6G1JFX6"/>
<dbReference type="EMBL" id="MU005572">
    <property type="protein sequence ID" value="KAF2689474.1"/>
    <property type="molecule type" value="Genomic_DNA"/>
</dbReference>
<dbReference type="InterPro" id="IPR033121">
    <property type="entry name" value="PEPTIDASE_A1"/>
</dbReference>
<evidence type="ECO:0000256" key="2">
    <source>
        <dbReference type="SAM" id="MobiDB-lite"/>
    </source>
</evidence>
<keyword evidence="3" id="KW-1133">Transmembrane helix</keyword>
<dbReference type="SUPFAM" id="SSF50630">
    <property type="entry name" value="Acid proteases"/>
    <property type="match status" value="1"/>
</dbReference>
<dbReference type="GO" id="GO:0004190">
    <property type="term" value="F:aspartic-type endopeptidase activity"/>
    <property type="evidence" value="ECO:0007669"/>
    <property type="project" value="InterPro"/>
</dbReference>
<organism evidence="5 6">
    <name type="scientific">Lentithecium fluviatile CBS 122367</name>
    <dbReference type="NCBI Taxonomy" id="1168545"/>
    <lineage>
        <taxon>Eukaryota</taxon>
        <taxon>Fungi</taxon>
        <taxon>Dikarya</taxon>
        <taxon>Ascomycota</taxon>
        <taxon>Pezizomycotina</taxon>
        <taxon>Dothideomycetes</taxon>
        <taxon>Pleosporomycetidae</taxon>
        <taxon>Pleosporales</taxon>
        <taxon>Massarineae</taxon>
        <taxon>Lentitheciaceae</taxon>
        <taxon>Lentithecium</taxon>
    </lineage>
</organism>
<comment type="similarity">
    <text evidence="1">Belongs to the peptidase A1 family.</text>
</comment>